<keyword evidence="3" id="KW-1185">Reference proteome</keyword>
<evidence type="ECO:0000313" key="3">
    <source>
        <dbReference type="Proteomes" id="UP000694865"/>
    </source>
</evidence>
<evidence type="ECO:0000256" key="1">
    <source>
        <dbReference type="SAM" id="MobiDB-lite"/>
    </source>
</evidence>
<proteinExistence type="predicted"/>
<feature type="domain" description="FAD dependent oxidoreductase" evidence="2">
    <location>
        <begin position="14"/>
        <end position="328"/>
    </location>
</feature>
<dbReference type="InterPro" id="IPR006076">
    <property type="entry name" value="FAD-dep_OxRdtase"/>
</dbReference>
<dbReference type="Gene3D" id="3.50.50.60">
    <property type="entry name" value="FAD/NAD(P)-binding domain"/>
    <property type="match status" value="1"/>
</dbReference>
<feature type="compositionally biased region" description="Polar residues" evidence="1">
    <location>
        <begin position="339"/>
        <end position="357"/>
    </location>
</feature>
<dbReference type="RefSeq" id="XP_006823984.1">
    <property type="nucleotide sequence ID" value="XM_006823921.1"/>
</dbReference>
<evidence type="ECO:0000259" key="2">
    <source>
        <dbReference type="Pfam" id="PF01266"/>
    </source>
</evidence>
<dbReference type="Pfam" id="PF01266">
    <property type="entry name" value="DAO"/>
    <property type="match status" value="1"/>
</dbReference>
<dbReference type="InterPro" id="IPR036188">
    <property type="entry name" value="FAD/NAD-bd_sf"/>
</dbReference>
<dbReference type="InterPro" id="IPR052745">
    <property type="entry name" value="G3P_Oxidase/Oxidoreductase"/>
</dbReference>
<dbReference type="GeneID" id="100370628"/>
<feature type="region of interest" description="Disordered" evidence="1">
    <location>
        <begin position="338"/>
        <end position="357"/>
    </location>
</feature>
<dbReference type="PANTHER" id="PTHR42720">
    <property type="entry name" value="GLYCEROL-3-PHOSPHATE DEHYDROGENASE"/>
    <property type="match status" value="1"/>
</dbReference>
<dbReference type="SUPFAM" id="SSF54373">
    <property type="entry name" value="FAD-linked reductases, C-terminal domain"/>
    <property type="match status" value="1"/>
</dbReference>
<organism evidence="3 4">
    <name type="scientific">Saccoglossus kowalevskii</name>
    <name type="common">Acorn worm</name>
    <dbReference type="NCBI Taxonomy" id="10224"/>
    <lineage>
        <taxon>Eukaryota</taxon>
        <taxon>Metazoa</taxon>
        <taxon>Hemichordata</taxon>
        <taxon>Enteropneusta</taxon>
        <taxon>Harrimaniidae</taxon>
        <taxon>Saccoglossus</taxon>
    </lineage>
</organism>
<dbReference type="Gene3D" id="3.30.9.10">
    <property type="entry name" value="D-Amino Acid Oxidase, subunit A, domain 2"/>
    <property type="match status" value="1"/>
</dbReference>
<name>A0ABM0MVE3_SACKO</name>
<gene>
    <name evidence="4" type="primary">LOC100370628</name>
</gene>
<reference evidence="4" key="1">
    <citation type="submission" date="2025-08" db="UniProtKB">
        <authorList>
            <consortium name="RefSeq"/>
        </authorList>
    </citation>
    <scope>IDENTIFICATION</scope>
    <source>
        <tissue evidence="4">Testes</tissue>
    </source>
</reference>
<dbReference type="SUPFAM" id="SSF51905">
    <property type="entry name" value="FAD/NAD(P)-binding domain"/>
    <property type="match status" value="1"/>
</dbReference>
<accession>A0ABM0MVE3</accession>
<protein>
    <submittedName>
        <fullName evidence="4">Uncharacterized protein LOC100370628</fullName>
    </submittedName>
</protein>
<dbReference type="PANTHER" id="PTHR42720:SF1">
    <property type="entry name" value="GLYCEROL 3-PHOSPHATE OXIDASE"/>
    <property type="match status" value="1"/>
</dbReference>
<sequence length="391" mass="43372">MDIHVFCARKNAELVDEASSGNSGMAHTGFDAHQFRELQLLKAARKLNTNVYRKYEVPHKMTGAVLVAWNQDELAKLPGIVRQSHLVGVTDVRQISQKALREMEPHLSHDALGAVIIPGETVVDPWLLPIRLAHDALQHGAQIFRNCKVTDGYQTTTNDWLLTTTRGQLLGKAVINCAGLYGDEVEKINKESSFQIMPRKGQFAIFERSPKELLNGMILPVPFNQSYKGIIVFPTVYGNIVVGPTAEDQESRIDRSTDKETIDQLVNYARKTVPALRNKNVIGTYAGIRPATQAKDYHLITHKNRSWITVGGIRSTGVSACLAIAVHVKDEVIDKLKIQPSNNSPHSRSKVAGQQRSSIRVDPKGHLLMDGYSYKITHPLSRAGLLAKPKL</sequence>
<dbReference type="Proteomes" id="UP000694865">
    <property type="component" value="Unplaced"/>
</dbReference>
<evidence type="ECO:0000313" key="4">
    <source>
        <dbReference type="RefSeq" id="XP_006823984.1"/>
    </source>
</evidence>